<dbReference type="InterPro" id="IPR008969">
    <property type="entry name" value="CarboxyPept-like_regulatory"/>
</dbReference>
<keyword evidence="10 15" id="KW-0798">TonB box</keyword>
<proteinExistence type="inferred from homology"/>
<dbReference type="GO" id="GO:0038023">
    <property type="term" value="F:signaling receptor activity"/>
    <property type="evidence" value="ECO:0007669"/>
    <property type="project" value="InterPro"/>
</dbReference>
<evidence type="ECO:0000256" key="5">
    <source>
        <dbReference type="ARBA" id="ARBA00022496"/>
    </source>
</evidence>
<evidence type="ECO:0000256" key="8">
    <source>
        <dbReference type="ARBA" id="ARBA00023004"/>
    </source>
</evidence>
<dbReference type="InterPro" id="IPR037066">
    <property type="entry name" value="Plug_dom_sf"/>
</dbReference>
<dbReference type="Pfam" id="PF07715">
    <property type="entry name" value="Plug"/>
    <property type="match status" value="1"/>
</dbReference>
<evidence type="ECO:0000256" key="14">
    <source>
        <dbReference type="PROSITE-ProRule" id="PRU01360"/>
    </source>
</evidence>
<dbReference type="GO" id="GO:0015344">
    <property type="term" value="F:siderophore uptake transmembrane transporter activity"/>
    <property type="evidence" value="ECO:0007669"/>
    <property type="project" value="TreeGrafter"/>
</dbReference>
<feature type="domain" description="TonB-dependent receptor plug" evidence="18">
    <location>
        <begin position="132"/>
        <end position="232"/>
    </location>
</feature>
<evidence type="ECO:0000256" key="15">
    <source>
        <dbReference type="RuleBase" id="RU003357"/>
    </source>
</evidence>
<evidence type="ECO:0000256" key="7">
    <source>
        <dbReference type="ARBA" id="ARBA00022729"/>
    </source>
</evidence>
<evidence type="ECO:0000256" key="16">
    <source>
        <dbReference type="SAM" id="SignalP"/>
    </source>
</evidence>
<comment type="subcellular location">
    <subcellularLocation>
        <location evidence="1 14">Cell outer membrane</location>
        <topology evidence="1 14">Multi-pass membrane protein</topology>
    </subcellularLocation>
</comment>
<dbReference type="EMBL" id="BMWS01000002">
    <property type="protein sequence ID" value="GGX05010.1"/>
    <property type="molecule type" value="Genomic_DNA"/>
</dbReference>
<dbReference type="InterPro" id="IPR000531">
    <property type="entry name" value="Beta-barrel_TonB"/>
</dbReference>
<name>A0A918JRW3_9FLAO</name>
<dbReference type="InterPro" id="IPR039426">
    <property type="entry name" value="TonB-dep_rcpt-like"/>
</dbReference>
<dbReference type="SUPFAM" id="SSF56935">
    <property type="entry name" value="Porins"/>
    <property type="match status" value="1"/>
</dbReference>
<evidence type="ECO:0000256" key="1">
    <source>
        <dbReference type="ARBA" id="ARBA00004571"/>
    </source>
</evidence>
<dbReference type="PROSITE" id="PS52016">
    <property type="entry name" value="TONB_DEPENDENT_REC_3"/>
    <property type="match status" value="1"/>
</dbReference>
<evidence type="ECO:0000256" key="3">
    <source>
        <dbReference type="ARBA" id="ARBA00022448"/>
    </source>
</evidence>
<keyword evidence="4 14" id="KW-1134">Transmembrane beta strand</keyword>
<dbReference type="CDD" id="cd01347">
    <property type="entry name" value="ligand_gated_channel"/>
    <property type="match status" value="1"/>
</dbReference>
<comment type="similarity">
    <text evidence="2 14 15">Belongs to the TonB-dependent receptor family.</text>
</comment>
<evidence type="ECO:0000313" key="19">
    <source>
        <dbReference type="EMBL" id="GGX05010.1"/>
    </source>
</evidence>
<keyword evidence="20" id="KW-1185">Reference proteome</keyword>
<dbReference type="Gene3D" id="2.170.130.10">
    <property type="entry name" value="TonB-dependent receptor, plug domain"/>
    <property type="match status" value="1"/>
</dbReference>
<evidence type="ECO:0000256" key="9">
    <source>
        <dbReference type="ARBA" id="ARBA00023065"/>
    </source>
</evidence>
<dbReference type="Gene3D" id="2.40.170.20">
    <property type="entry name" value="TonB-dependent receptor, beta-barrel domain"/>
    <property type="match status" value="1"/>
</dbReference>
<dbReference type="PANTHER" id="PTHR32552:SF68">
    <property type="entry name" value="FERRICHROME OUTER MEMBRANE TRANSPORTER_PHAGE RECEPTOR"/>
    <property type="match status" value="1"/>
</dbReference>
<keyword evidence="6 14" id="KW-0812">Transmembrane</keyword>
<evidence type="ECO:0000256" key="11">
    <source>
        <dbReference type="ARBA" id="ARBA00023136"/>
    </source>
</evidence>
<evidence type="ECO:0000259" key="17">
    <source>
        <dbReference type="Pfam" id="PF00593"/>
    </source>
</evidence>
<dbReference type="SUPFAM" id="SSF49464">
    <property type="entry name" value="Carboxypeptidase regulatory domain-like"/>
    <property type="match status" value="1"/>
</dbReference>
<evidence type="ECO:0000256" key="6">
    <source>
        <dbReference type="ARBA" id="ARBA00022692"/>
    </source>
</evidence>
<dbReference type="NCBIfam" id="TIGR01783">
    <property type="entry name" value="TonB-siderophor"/>
    <property type="match status" value="1"/>
</dbReference>
<keyword evidence="7 16" id="KW-0732">Signal</keyword>
<keyword evidence="5" id="KW-0410">Iron transport</keyword>
<feature type="domain" description="TonB-dependent receptor-like beta-barrel" evidence="17">
    <location>
        <begin position="304"/>
        <end position="748"/>
    </location>
</feature>
<evidence type="ECO:0000259" key="18">
    <source>
        <dbReference type="Pfam" id="PF07715"/>
    </source>
</evidence>
<accession>A0A918JRW3</accession>
<gene>
    <name evidence="19" type="ORF">GCM10007384_03360</name>
</gene>
<keyword evidence="11 14" id="KW-0472">Membrane</keyword>
<feature type="signal peptide" evidence="16">
    <location>
        <begin position="1"/>
        <end position="19"/>
    </location>
</feature>
<sequence>MKKLVLCSVLLLCAFTAYTQSSITISGTVKSLASGKGIPNVSISIQQTNQGVITDEKGRYSISLEKGNYNILFSAISYQEVIENIILDRESQILDVTLKKSITGLEEVLINGGNHKINKEVLSVNKLGVKNIDIPVTTNSINGEMMLQRNVSDIGDAVKSVTGVRPINRYGGFQTFRIRGFNNFVLLVDGVRDERHNISTSAPSTNLASVERIEVLKGPAGVLYGHSALGGIINIVRKKPTHNQKANFKATYGSYDTYNIEGGIGGPVSDKLRYRVDVGITRTKGWRDYGVATNNGSLMLDYTLSANDNLKFYFQANKDIYDTDTGIPVNENSSVISGMDPETRYNDPQDYLKHKRFDYQINYSHDFNSNLKISNLLSYSNDDIDYLSTEFLEVNPTKDSITRAFPFYFNHQTKTLQNQLDLSYKFKTSTIEHKALLGNSISILDRKTFRGEVIGPGTFTTISIQNPTLNQGHIEAIDNQVDIKEEIVYALYLQDWIKFSNKFKALIGLRYDTFTGTYYRDSIDNNRDLITPGARTEIPSSSFSYRAGIVYQPIKDMVSIFASYSNYFKPSRRVTPDGAIFDPETGFQNELGIKFQKNDLFTATFSAYYMLKNNIVEKTSVDNYQQIGSADSKGIELDIESKPVKGLYIKAGYAFVDAKIRDYNKILQTIPAGNRLPYAPKNSINFWGNYEFQKGFLQGLGTGLGLNYVDKNFTNSSNTYTLPAYTTVDGSLYYKAKKVRIGLNINNIADTLYFTDAIYSNQFFPGQGRNYKLSLAYNF</sequence>
<keyword evidence="9" id="KW-0406">Ion transport</keyword>
<evidence type="ECO:0000256" key="12">
    <source>
        <dbReference type="ARBA" id="ARBA00023170"/>
    </source>
</evidence>
<dbReference type="GO" id="GO:0015891">
    <property type="term" value="P:siderophore transport"/>
    <property type="evidence" value="ECO:0007669"/>
    <property type="project" value="InterPro"/>
</dbReference>
<dbReference type="GO" id="GO:0009279">
    <property type="term" value="C:cell outer membrane"/>
    <property type="evidence" value="ECO:0007669"/>
    <property type="project" value="UniProtKB-SubCell"/>
</dbReference>
<dbReference type="Proteomes" id="UP000601108">
    <property type="component" value="Unassembled WGS sequence"/>
</dbReference>
<evidence type="ECO:0000256" key="13">
    <source>
        <dbReference type="ARBA" id="ARBA00023237"/>
    </source>
</evidence>
<dbReference type="InterPro" id="IPR010105">
    <property type="entry name" value="TonB_sidphr_rcpt"/>
</dbReference>
<evidence type="ECO:0000256" key="4">
    <source>
        <dbReference type="ARBA" id="ARBA00022452"/>
    </source>
</evidence>
<keyword evidence="3 14" id="KW-0813">Transport</keyword>
<dbReference type="InterPro" id="IPR012910">
    <property type="entry name" value="Plug_dom"/>
</dbReference>
<protein>
    <submittedName>
        <fullName evidence="19">TonB-dependent receptor</fullName>
    </submittedName>
</protein>
<organism evidence="19 20">
    <name type="scientific">Aquimarina muelleri</name>
    <dbReference type="NCBI Taxonomy" id="279356"/>
    <lineage>
        <taxon>Bacteria</taxon>
        <taxon>Pseudomonadati</taxon>
        <taxon>Bacteroidota</taxon>
        <taxon>Flavobacteriia</taxon>
        <taxon>Flavobacteriales</taxon>
        <taxon>Flavobacteriaceae</taxon>
        <taxon>Aquimarina</taxon>
    </lineage>
</organism>
<dbReference type="AlphaFoldDB" id="A0A918JRW3"/>
<keyword evidence="8" id="KW-0408">Iron</keyword>
<evidence type="ECO:0000256" key="10">
    <source>
        <dbReference type="ARBA" id="ARBA00023077"/>
    </source>
</evidence>
<dbReference type="PANTHER" id="PTHR32552">
    <property type="entry name" value="FERRICHROME IRON RECEPTOR-RELATED"/>
    <property type="match status" value="1"/>
</dbReference>
<dbReference type="PROSITE" id="PS01156">
    <property type="entry name" value="TONB_DEPENDENT_REC_2"/>
    <property type="match status" value="1"/>
</dbReference>
<dbReference type="RefSeq" id="WP_035087012.1">
    <property type="nucleotide sequence ID" value="NZ_BMWS01000002.1"/>
</dbReference>
<reference evidence="19 20" key="1">
    <citation type="journal article" date="2014" name="Int. J. Syst. Evol. Microbiol.">
        <title>Complete genome sequence of Corynebacterium casei LMG S-19264T (=DSM 44701T), isolated from a smear-ripened cheese.</title>
        <authorList>
            <consortium name="US DOE Joint Genome Institute (JGI-PGF)"/>
            <person name="Walter F."/>
            <person name="Albersmeier A."/>
            <person name="Kalinowski J."/>
            <person name="Ruckert C."/>
        </authorList>
    </citation>
    <scope>NUCLEOTIDE SEQUENCE [LARGE SCALE GENOMIC DNA]</scope>
    <source>
        <strain evidence="19 20">KCTC 12285</strain>
    </source>
</reference>
<keyword evidence="12 19" id="KW-0675">Receptor</keyword>
<dbReference type="Pfam" id="PF13715">
    <property type="entry name" value="CarbopepD_reg_2"/>
    <property type="match status" value="1"/>
</dbReference>
<dbReference type="Pfam" id="PF00593">
    <property type="entry name" value="TonB_dep_Rec_b-barrel"/>
    <property type="match status" value="1"/>
</dbReference>
<dbReference type="InterPro" id="IPR010917">
    <property type="entry name" value="TonB_rcpt_CS"/>
</dbReference>
<keyword evidence="13 14" id="KW-0998">Cell outer membrane</keyword>
<dbReference type="Gene3D" id="2.60.40.1120">
    <property type="entry name" value="Carboxypeptidase-like, regulatory domain"/>
    <property type="match status" value="1"/>
</dbReference>
<evidence type="ECO:0000256" key="2">
    <source>
        <dbReference type="ARBA" id="ARBA00009810"/>
    </source>
</evidence>
<evidence type="ECO:0000313" key="20">
    <source>
        <dbReference type="Proteomes" id="UP000601108"/>
    </source>
</evidence>
<comment type="caution">
    <text evidence="19">The sequence shown here is derived from an EMBL/GenBank/DDBJ whole genome shotgun (WGS) entry which is preliminary data.</text>
</comment>
<dbReference type="InterPro" id="IPR036942">
    <property type="entry name" value="Beta-barrel_TonB_sf"/>
</dbReference>
<feature type="chain" id="PRO_5037778718" evidence="16">
    <location>
        <begin position="20"/>
        <end position="779"/>
    </location>
</feature>